<accession>A0ACC2DRJ2</accession>
<evidence type="ECO:0000313" key="1">
    <source>
        <dbReference type="EMBL" id="KAJ7556762.1"/>
    </source>
</evidence>
<evidence type="ECO:0000313" key="2">
    <source>
        <dbReference type="Proteomes" id="UP001162992"/>
    </source>
</evidence>
<dbReference type="EMBL" id="CM055096">
    <property type="protein sequence ID" value="KAJ7556762.1"/>
    <property type="molecule type" value="Genomic_DNA"/>
</dbReference>
<sequence>METTGIMQSRKFPNVPVSLASKTQSLDSHATFLEPSVHWRTINTSFNRTTSELLDVKSREAESRNVAMFRRDTETAHEALYQEFSHVPKRLRSEDLPLPSATNQQDSSLTYLDSVGMMQSLRKEVQPLVSAKGNNSFRHVTKNSSWVSPQLPSPRSYNPLDEPSPLGLRLRKSPSLLELISMSVAQGSSSASLAVAPSADAVMQGLIMNKDAAALTQDKLKASNFPAAVLKIGTWECYSRYEGDLVAKCYYAKRKLVWEVLENGLKSKIEIQWSDISAIKASYPENEPGTLEIEVSRPPLFFRELNPQPRKHTLWQTTSDFTGGEATISRRHYLQFLEGVLNKHYEKLLQCDPQLKALASGITTSVSGVSNSTQFEEPETSCQLLKCETSETCLHDDVQDRSLFSQSSIKPTDEGLTNVPRVIPKFEFGVQSVHTPSPSSVIDTRGGEETASSDGDLCVKDEFSSGLHSEGINLMPAREAQDKLEHELLSSSFRFMEDSNRFLERNVLDEIAQVLLGEPLLSIASHEEAFALATRVHAMSASLAQDVQYSAPLLTSEEMSLNSFPANMCLPRRLQVDEPRSGREEDMEDVKPFKESNFKWELSGMLENSSDSSKPWLTKNNSAGDLLVNLPRIASLPQFFDSQTHKPF</sequence>
<name>A0ACC2DRJ2_DIPCM</name>
<reference evidence="2" key="1">
    <citation type="journal article" date="2024" name="Proc. Natl. Acad. Sci. U.S.A.">
        <title>Extraordinary preservation of gene collinearity over three hundred million years revealed in homosporous lycophytes.</title>
        <authorList>
            <person name="Li C."/>
            <person name="Wickell D."/>
            <person name="Kuo L.Y."/>
            <person name="Chen X."/>
            <person name="Nie B."/>
            <person name="Liao X."/>
            <person name="Peng D."/>
            <person name="Ji J."/>
            <person name="Jenkins J."/>
            <person name="Williams M."/>
            <person name="Shu S."/>
            <person name="Plott C."/>
            <person name="Barry K."/>
            <person name="Rajasekar S."/>
            <person name="Grimwood J."/>
            <person name="Han X."/>
            <person name="Sun S."/>
            <person name="Hou Z."/>
            <person name="He W."/>
            <person name="Dai G."/>
            <person name="Sun C."/>
            <person name="Schmutz J."/>
            <person name="Leebens-Mack J.H."/>
            <person name="Li F.W."/>
            <person name="Wang L."/>
        </authorList>
    </citation>
    <scope>NUCLEOTIDE SEQUENCE [LARGE SCALE GENOMIC DNA]</scope>
    <source>
        <strain evidence="2">cv. PW_Plant_1</strain>
    </source>
</reference>
<dbReference type="Proteomes" id="UP001162992">
    <property type="component" value="Chromosome 5"/>
</dbReference>
<comment type="caution">
    <text evidence="1">The sequence shown here is derived from an EMBL/GenBank/DDBJ whole genome shotgun (WGS) entry which is preliminary data.</text>
</comment>
<keyword evidence="2" id="KW-1185">Reference proteome</keyword>
<proteinExistence type="predicted"/>
<protein>
    <submittedName>
        <fullName evidence="1">Uncharacterized protein</fullName>
    </submittedName>
</protein>
<gene>
    <name evidence="1" type="ORF">O6H91_05G097200</name>
</gene>
<organism evidence="1 2">
    <name type="scientific">Diphasiastrum complanatum</name>
    <name type="common">Issler's clubmoss</name>
    <name type="synonym">Lycopodium complanatum</name>
    <dbReference type="NCBI Taxonomy" id="34168"/>
    <lineage>
        <taxon>Eukaryota</taxon>
        <taxon>Viridiplantae</taxon>
        <taxon>Streptophyta</taxon>
        <taxon>Embryophyta</taxon>
        <taxon>Tracheophyta</taxon>
        <taxon>Lycopodiopsida</taxon>
        <taxon>Lycopodiales</taxon>
        <taxon>Lycopodiaceae</taxon>
        <taxon>Lycopodioideae</taxon>
        <taxon>Diphasiastrum</taxon>
    </lineage>
</organism>